<evidence type="ECO:0000313" key="2">
    <source>
        <dbReference type="Proteomes" id="UP001289135"/>
    </source>
</evidence>
<reference evidence="1" key="1">
    <citation type="submission" date="2023-02" db="EMBL/GenBank/DDBJ databases">
        <title>Host association and intracellularity evolved multiple times independently in the Rickettsiales.</title>
        <authorList>
            <person name="Castelli M."/>
            <person name="Nardi T."/>
            <person name="Gammuto L."/>
            <person name="Bellinzona G."/>
            <person name="Sabaneyeva E."/>
            <person name="Potekhin A."/>
            <person name="Serra V."/>
            <person name="Petroni G."/>
            <person name="Sassera D."/>
        </authorList>
    </citation>
    <scope>NUCLEOTIDE SEQUENCE</scope>
    <source>
        <strain evidence="1">USBL-36I1</strain>
    </source>
</reference>
<dbReference type="RefSeq" id="WP_322498790.1">
    <property type="nucleotide sequence ID" value="NZ_JARGYU010000002.1"/>
</dbReference>
<evidence type="ECO:0000313" key="1">
    <source>
        <dbReference type="EMBL" id="MDZ5761361.1"/>
    </source>
</evidence>
<accession>A0AAE4VK09</accession>
<proteinExistence type="predicted"/>
<keyword evidence="2" id="KW-1185">Reference proteome</keyword>
<comment type="caution">
    <text evidence="1">The sequence shown here is derived from an EMBL/GenBank/DDBJ whole genome shotgun (WGS) entry which is preliminary data.</text>
</comment>
<name>A0AAE4VK09_9RICK</name>
<protein>
    <submittedName>
        <fullName evidence="1">Uncharacterized protein</fullName>
    </submittedName>
</protein>
<organism evidence="1 2">
    <name type="scientific">Lyticum sinuosum</name>
    <dbReference type="NCBI Taxonomy" id="1332059"/>
    <lineage>
        <taxon>Bacteria</taxon>
        <taxon>Pseudomonadati</taxon>
        <taxon>Pseudomonadota</taxon>
        <taxon>Alphaproteobacteria</taxon>
        <taxon>Rickettsiales</taxon>
        <taxon>Lyticum</taxon>
    </lineage>
</organism>
<sequence>MINNIDNNLELDITIDFFISKFYENLSSLKIKSEKVNKILKIIETHFPELKNQQDIQNFQIDEILKDLIAFDSAISKCTNNTSPEKCDKSPEKCDKLNDLVNQMNLDNIQKKNNGIEPRFLNKNSLNYDKEAKKNTNNNDEILNLLNLIFDINDLDLLKGIIKSNNISNKKFDTNNSSLNKDNALNSIVNDFIALSKELGLNR</sequence>
<dbReference type="EMBL" id="JARGYU010000002">
    <property type="protein sequence ID" value="MDZ5761361.1"/>
    <property type="molecule type" value="Genomic_DNA"/>
</dbReference>
<dbReference type="SUPFAM" id="SSF56349">
    <property type="entry name" value="DNA breaking-rejoining enzymes"/>
    <property type="match status" value="1"/>
</dbReference>
<dbReference type="AlphaFoldDB" id="A0AAE4VK09"/>
<dbReference type="GO" id="GO:0003677">
    <property type="term" value="F:DNA binding"/>
    <property type="evidence" value="ECO:0007669"/>
    <property type="project" value="InterPro"/>
</dbReference>
<dbReference type="Proteomes" id="UP001289135">
    <property type="component" value="Unassembled WGS sequence"/>
</dbReference>
<gene>
    <name evidence="1" type="ORF">Lyticum_00534</name>
</gene>
<dbReference type="InterPro" id="IPR011010">
    <property type="entry name" value="DNA_brk_join_enz"/>
</dbReference>